<reference evidence="3 4" key="1">
    <citation type="submission" date="2017-03" db="EMBL/GenBank/DDBJ databases">
        <title>Lifting the veil on microbial sulfur biogeochemistry in mining wastewaters.</title>
        <authorList>
            <person name="Kantor R.S."/>
            <person name="Colenbrander Nelson T."/>
            <person name="Marshall S."/>
            <person name="Bennett D."/>
            <person name="Apte S."/>
            <person name="Camacho D."/>
            <person name="Thomas B.C."/>
            <person name="Warren L.A."/>
            <person name="Banfield J.F."/>
        </authorList>
    </citation>
    <scope>NUCLEOTIDE SEQUENCE [LARGE SCALE GENOMIC DNA]</scope>
    <source>
        <strain evidence="3">32-68-21</strain>
    </source>
</reference>
<dbReference type="Pfam" id="PF00850">
    <property type="entry name" value="Hist_deacetyl"/>
    <property type="match status" value="1"/>
</dbReference>
<name>A0A258HHX4_9CAUL</name>
<dbReference type="AlphaFoldDB" id="A0A258HHX4"/>
<evidence type="ECO:0000313" key="4">
    <source>
        <dbReference type="Proteomes" id="UP000216147"/>
    </source>
</evidence>
<evidence type="ECO:0000313" key="3">
    <source>
        <dbReference type="EMBL" id="OYX55922.1"/>
    </source>
</evidence>
<dbReference type="CDD" id="cd11599">
    <property type="entry name" value="HDAC_classII_2"/>
    <property type="match status" value="1"/>
</dbReference>
<dbReference type="InterPro" id="IPR023696">
    <property type="entry name" value="Ureohydrolase_dom_sf"/>
</dbReference>
<gene>
    <name evidence="3" type="ORF">B7Y86_11970</name>
</gene>
<evidence type="ECO:0000259" key="2">
    <source>
        <dbReference type="Pfam" id="PF00850"/>
    </source>
</evidence>
<accession>A0A258HHX4</accession>
<feature type="domain" description="Histone deacetylase" evidence="2">
    <location>
        <begin position="20"/>
        <end position="303"/>
    </location>
</feature>
<protein>
    <submittedName>
        <fullName evidence="3">Acetoin utilization protein</fullName>
    </submittedName>
</protein>
<evidence type="ECO:0000256" key="1">
    <source>
        <dbReference type="ARBA" id="ARBA00005947"/>
    </source>
</evidence>
<dbReference type="Gene3D" id="3.40.800.20">
    <property type="entry name" value="Histone deacetylase domain"/>
    <property type="match status" value="1"/>
</dbReference>
<dbReference type="InterPro" id="IPR000286">
    <property type="entry name" value="HDACs"/>
</dbReference>
<dbReference type="GO" id="GO:0004407">
    <property type="term" value="F:histone deacetylase activity"/>
    <property type="evidence" value="ECO:0007669"/>
    <property type="project" value="TreeGrafter"/>
</dbReference>
<dbReference type="PANTHER" id="PTHR10625:SF10">
    <property type="entry name" value="HISTONE DEACETYLASE HDAC1"/>
    <property type="match status" value="1"/>
</dbReference>
<dbReference type="PANTHER" id="PTHR10625">
    <property type="entry name" value="HISTONE DEACETYLASE HDAC1-RELATED"/>
    <property type="match status" value="1"/>
</dbReference>
<proteinExistence type="inferred from homology"/>
<sequence length="306" mass="31880">MSVALFTHTDMIAHAPGAGHPERPERLAAVLAALDDADLKLDRREATEAAVADLERIHPTAYVARMIEASPATGRAQLDADTILSPGSVRAARLAAGAAIDAVRAIAAGQTQRAFAAVRPPGHHAEPNQAMGFCLFSNVAVAARVAQSLGLARVAVVDFDVHHGNGTQAAFEADPTLFLASIHQMPLYPGTGAPSETGVGNIVNAPVEPHAARESWRATFAGGLMSALDAFAPDLVIISAGFDAHRRDPLAHQSLEAEDFAWATRAVLEVARRHCGGKVVSSLEGGYDLEGLGQSALAHVRALGEA</sequence>
<comment type="similarity">
    <text evidence="1">Belongs to the histone deacetylase family.</text>
</comment>
<dbReference type="EMBL" id="NCEQ01000011">
    <property type="protein sequence ID" value="OYX55922.1"/>
    <property type="molecule type" value="Genomic_DNA"/>
</dbReference>
<dbReference type="InterPro" id="IPR023801">
    <property type="entry name" value="His_deacetylse_dom"/>
</dbReference>
<dbReference type="GO" id="GO:0040029">
    <property type="term" value="P:epigenetic regulation of gene expression"/>
    <property type="evidence" value="ECO:0007669"/>
    <property type="project" value="TreeGrafter"/>
</dbReference>
<dbReference type="InterPro" id="IPR037138">
    <property type="entry name" value="His_deacetylse_dom_sf"/>
</dbReference>
<dbReference type="Proteomes" id="UP000216147">
    <property type="component" value="Unassembled WGS sequence"/>
</dbReference>
<dbReference type="PRINTS" id="PR01270">
    <property type="entry name" value="HDASUPER"/>
</dbReference>
<organism evidence="3 4">
    <name type="scientific">Brevundimonas subvibrioides</name>
    <dbReference type="NCBI Taxonomy" id="74313"/>
    <lineage>
        <taxon>Bacteria</taxon>
        <taxon>Pseudomonadati</taxon>
        <taxon>Pseudomonadota</taxon>
        <taxon>Alphaproteobacteria</taxon>
        <taxon>Caulobacterales</taxon>
        <taxon>Caulobacteraceae</taxon>
        <taxon>Brevundimonas</taxon>
    </lineage>
</organism>
<dbReference type="SUPFAM" id="SSF52768">
    <property type="entry name" value="Arginase/deacetylase"/>
    <property type="match status" value="1"/>
</dbReference>
<comment type="caution">
    <text evidence="3">The sequence shown here is derived from an EMBL/GenBank/DDBJ whole genome shotgun (WGS) entry which is preliminary data.</text>
</comment>